<proteinExistence type="inferred from homology"/>
<dbReference type="GO" id="GO:0016740">
    <property type="term" value="F:transferase activity"/>
    <property type="evidence" value="ECO:0007669"/>
    <property type="project" value="UniProtKB-KW"/>
</dbReference>
<name>A0A231H339_9NOCA</name>
<comment type="similarity">
    <text evidence="1">Belongs to the CoA-transferase III family.</text>
</comment>
<dbReference type="InterPro" id="IPR050509">
    <property type="entry name" value="CoA-transferase_III"/>
</dbReference>
<protein>
    <submittedName>
        <fullName evidence="3">Putative CoA-transferase</fullName>
        <ecNumber evidence="3">2.8.3.-</ecNumber>
    </submittedName>
</protein>
<accession>A0A231H339</accession>
<dbReference type="Proteomes" id="UP000215506">
    <property type="component" value="Unassembled WGS sequence"/>
</dbReference>
<dbReference type="Pfam" id="PF02515">
    <property type="entry name" value="CoA_transf_3"/>
    <property type="match status" value="2"/>
</dbReference>
<gene>
    <name evidence="3" type="ORF">B7C42_04691</name>
</gene>
<keyword evidence="2 3" id="KW-0808">Transferase</keyword>
<sequence length="823" mass="87912">MVAASDAIAEQVLGQNISYEPTWELALSDITPSYDPPLLGVRVVDLVSGPMQNVGRLLIDLGATVVRVRLAGVTDDSGFGPVVGGIALGSAIAARGAGAVTIDPATDAGRSEWENVLAASDILIENTAPGSSAEATLAIPEITTTHPSLVVLSISDFGRDNDFSRWQATTPVIHALTSELSRSGLPGRAPLMPPGELPYDVAAAQAAFEALSMYVDRLRTGSGCRIDFSVLDGAMQALDPAYGMTGSASAGVPLSSLPRGRADERYKYPIIACKDGFVRICVLAQRQWRGMFEWMGRPEEFADPKYDKLLVRFKSPDLLPAIGRHFADKTRTELEQQGQEYGVPTASVLTPDEALATEQIRSRGFLREVELAPGVIVPVPAGAMEIDGARAWVDTPPETTAEQRPRGDILAARPRTRPGLPLDGIRVLDFGVIVVGGDTGRLFGDLGADVIKIENSAFIDGARGAQGPAGMTPGFAAGHRNKRSIGIDLRNPAGQKLVRQLVRSADIVLTNFKPGVMNSLGLDYGSLEDVNPGIVVVDSSAFGPTGPWSRRLGYGPLVRAATGCTARWVYPDDPGSFSDAITVYPDHVCARIGALGALALLIRRERTRLGGSVSVAQSEVMLGHFAPVIAAGHLLEGGLPQVDVLERDAPWGLFPAAGDDEWLAVTVRDDTDWAALCSAIGRTDLLDDEALSTAADRHAQRDRIDTALAKWTREHAPSDAMKLLQEAGVPAGAMLRGADLPDWAYCKQRGAFREERHPRGREPYVLENVQIHADPVAEPPYGPAPLLGEQTRRIAEDLLGLDEDQIDDLLRKGVLEIAVPRTS</sequence>
<dbReference type="EMBL" id="NGAF01000010">
    <property type="protein sequence ID" value="OXR43269.1"/>
    <property type="molecule type" value="Genomic_DNA"/>
</dbReference>
<evidence type="ECO:0000313" key="4">
    <source>
        <dbReference type="Proteomes" id="UP000215506"/>
    </source>
</evidence>
<dbReference type="InterPro" id="IPR003673">
    <property type="entry name" value="CoA-Trfase_fam_III"/>
</dbReference>
<reference evidence="3 4" key="1">
    <citation type="submission" date="2017-07" db="EMBL/GenBank/DDBJ databases">
        <title>First draft Genome Sequence of Nocardia cerradoensis isolated from human infection.</title>
        <authorList>
            <person name="Carrasco G."/>
        </authorList>
    </citation>
    <scope>NUCLEOTIDE SEQUENCE [LARGE SCALE GENOMIC DNA]</scope>
    <source>
        <strain evidence="3 4">CNM20130759</strain>
    </source>
</reference>
<dbReference type="EC" id="2.8.3.-" evidence="3"/>
<dbReference type="SUPFAM" id="SSF89796">
    <property type="entry name" value="CoA-transferase family III (CaiB/BaiF)"/>
    <property type="match status" value="2"/>
</dbReference>
<dbReference type="Gene3D" id="3.30.1540.10">
    <property type="entry name" value="formyl-coa transferase, domain 3"/>
    <property type="match status" value="2"/>
</dbReference>
<dbReference type="Gene3D" id="3.40.50.10540">
    <property type="entry name" value="Crotonobetainyl-coa:carnitine coa-transferase, domain 1"/>
    <property type="match status" value="2"/>
</dbReference>
<organism evidence="3 4">
    <name type="scientific">Nocardia cerradoensis</name>
    <dbReference type="NCBI Taxonomy" id="85688"/>
    <lineage>
        <taxon>Bacteria</taxon>
        <taxon>Bacillati</taxon>
        <taxon>Actinomycetota</taxon>
        <taxon>Actinomycetes</taxon>
        <taxon>Mycobacteriales</taxon>
        <taxon>Nocardiaceae</taxon>
        <taxon>Nocardia</taxon>
    </lineage>
</organism>
<keyword evidence="4" id="KW-1185">Reference proteome</keyword>
<comment type="caution">
    <text evidence="3">The sequence shown here is derived from an EMBL/GenBank/DDBJ whole genome shotgun (WGS) entry which is preliminary data.</text>
</comment>
<evidence type="ECO:0000313" key="3">
    <source>
        <dbReference type="EMBL" id="OXR43269.1"/>
    </source>
</evidence>
<dbReference type="PANTHER" id="PTHR48228:SF6">
    <property type="entry name" value="L-CARNITINE COA-TRANSFERASE"/>
    <property type="match status" value="1"/>
</dbReference>
<evidence type="ECO:0000256" key="2">
    <source>
        <dbReference type="ARBA" id="ARBA00022679"/>
    </source>
</evidence>
<evidence type="ECO:0000256" key="1">
    <source>
        <dbReference type="ARBA" id="ARBA00008383"/>
    </source>
</evidence>
<dbReference type="PANTHER" id="PTHR48228">
    <property type="entry name" value="SUCCINYL-COA--D-CITRAMALATE COA-TRANSFERASE"/>
    <property type="match status" value="1"/>
</dbReference>
<dbReference type="AlphaFoldDB" id="A0A231H339"/>
<dbReference type="InterPro" id="IPR023606">
    <property type="entry name" value="CoA-Trfase_III_dom_1_sf"/>
</dbReference>
<dbReference type="InterPro" id="IPR044855">
    <property type="entry name" value="CoA-Trfase_III_dom3_sf"/>
</dbReference>